<dbReference type="RefSeq" id="WP_035046474.1">
    <property type="nucleotide sequence ID" value="NZ_PEDM01000045.1"/>
</dbReference>
<dbReference type="Proteomes" id="UP000230559">
    <property type="component" value="Unassembled WGS sequence"/>
</dbReference>
<reference evidence="1 2" key="1">
    <citation type="submission" date="2017-10" db="EMBL/GenBank/DDBJ databases">
        <title>Draft genome sequence of Anoxybacillus flavithermus KU2-6-11 from caldera Uzon (Russia:Kamchtka).</title>
        <authorList>
            <person name="Korzhuk A.V."/>
            <person name="Rozanov A.S."/>
            <person name="Bryanskaya A.V."/>
            <person name="Peltek S.E."/>
        </authorList>
    </citation>
    <scope>NUCLEOTIDE SEQUENCE [LARGE SCALE GENOMIC DNA]</scope>
    <source>
        <strain evidence="1 2">KU2-6_11</strain>
    </source>
</reference>
<accession>A0A2G5RMB2</accession>
<protein>
    <submittedName>
        <fullName evidence="1">Uncharacterized protein</fullName>
    </submittedName>
</protein>
<comment type="caution">
    <text evidence="1">The sequence shown here is derived from an EMBL/GenBank/DDBJ whole genome shotgun (WGS) entry which is preliminary data.</text>
</comment>
<dbReference type="AlphaFoldDB" id="A0A2G5RMB2"/>
<name>A0A2G5RMB2_9BACL</name>
<proteinExistence type="predicted"/>
<sequence>MKVIQCVNDIEALKAYRRAPQPLIQAIEQDFLHLYEAGGKETSLHAFFLPYDQALILLEKEDDVMAQVDDPFTLEYVERHHHGDMTFYRIAKRWGHEFQLFYTLVGIHDEVTEQWLLEQADWNEGRGDFYV</sequence>
<evidence type="ECO:0000313" key="2">
    <source>
        <dbReference type="Proteomes" id="UP000230559"/>
    </source>
</evidence>
<gene>
    <name evidence="1" type="ORF">CS060_13130</name>
</gene>
<organism evidence="1 2">
    <name type="scientific">Anoxybacillus flavithermus</name>
    <dbReference type="NCBI Taxonomy" id="33934"/>
    <lineage>
        <taxon>Bacteria</taxon>
        <taxon>Bacillati</taxon>
        <taxon>Bacillota</taxon>
        <taxon>Bacilli</taxon>
        <taxon>Bacillales</taxon>
        <taxon>Anoxybacillaceae</taxon>
        <taxon>Anoxybacillus</taxon>
    </lineage>
</organism>
<dbReference type="EMBL" id="PEDM01000045">
    <property type="protein sequence ID" value="PIC03819.1"/>
    <property type="molecule type" value="Genomic_DNA"/>
</dbReference>
<evidence type="ECO:0000313" key="1">
    <source>
        <dbReference type="EMBL" id="PIC03819.1"/>
    </source>
</evidence>